<dbReference type="GO" id="GO:0004340">
    <property type="term" value="F:glucokinase activity"/>
    <property type="evidence" value="ECO:0007669"/>
    <property type="project" value="TreeGrafter"/>
</dbReference>
<feature type="non-terminal residue" evidence="4">
    <location>
        <position position="1"/>
    </location>
</feature>
<dbReference type="EMBL" id="RWGY01000011">
    <property type="protein sequence ID" value="TVU29976.1"/>
    <property type="molecule type" value="Genomic_DNA"/>
</dbReference>
<feature type="region of interest" description="Disordered" evidence="2">
    <location>
        <begin position="29"/>
        <end position="48"/>
    </location>
</feature>
<feature type="domain" description="Hexokinase N-terminal" evidence="3">
    <location>
        <begin position="143"/>
        <end position="190"/>
    </location>
</feature>
<accession>A0A5J9V226</accession>
<gene>
    <name evidence="4" type="ORF">EJB05_21575</name>
</gene>
<dbReference type="PANTHER" id="PTHR19443">
    <property type="entry name" value="HEXOKINASE"/>
    <property type="match status" value="1"/>
</dbReference>
<proteinExistence type="inferred from homology"/>
<dbReference type="Gene3D" id="3.40.367.20">
    <property type="match status" value="1"/>
</dbReference>
<keyword evidence="1" id="KW-0547">Nucleotide-binding</keyword>
<keyword evidence="1" id="KW-0808">Transferase</keyword>
<dbReference type="GO" id="GO:0005829">
    <property type="term" value="C:cytosol"/>
    <property type="evidence" value="ECO:0007669"/>
    <property type="project" value="TreeGrafter"/>
</dbReference>
<dbReference type="GO" id="GO:0005536">
    <property type="term" value="F:D-glucose binding"/>
    <property type="evidence" value="ECO:0007669"/>
    <property type="project" value="InterPro"/>
</dbReference>
<evidence type="ECO:0000256" key="1">
    <source>
        <dbReference type="RuleBase" id="RU362007"/>
    </source>
</evidence>
<dbReference type="InterPro" id="IPR022672">
    <property type="entry name" value="Hexokinase_N"/>
</dbReference>
<feature type="non-terminal residue" evidence="4">
    <location>
        <position position="193"/>
    </location>
</feature>
<dbReference type="GO" id="GO:0005524">
    <property type="term" value="F:ATP binding"/>
    <property type="evidence" value="ECO:0007669"/>
    <property type="project" value="UniProtKB-UniRule"/>
</dbReference>
<keyword evidence="1" id="KW-0067">ATP-binding</keyword>
<evidence type="ECO:0000313" key="5">
    <source>
        <dbReference type="Proteomes" id="UP000324897"/>
    </source>
</evidence>
<sequence length="193" mass="20633">MRNKRKIFVPTRGPPPNFDVTRRATLANRGAHTRPPPTIRNPKAPLLAPPAIRRPVGVSTHPWPSCTPAFLIGVGLGSRTRISRCARIGRPKKGNNCGDGEGGGGGVLCGRRGRGAGVPAQARDAEQLGSAAAERKRRDAAVIEEVERSLATPTALLRSIVDAMVAEMESGLHRDIHACLKMLISYVDNLIDT</sequence>
<name>A0A5J9V226_9POAL</name>
<keyword evidence="5" id="KW-1185">Reference proteome</keyword>
<evidence type="ECO:0000256" key="2">
    <source>
        <dbReference type="SAM" id="MobiDB-lite"/>
    </source>
</evidence>
<evidence type="ECO:0000259" key="3">
    <source>
        <dbReference type="Pfam" id="PF00349"/>
    </source>
</evidence>
<organism evidence="4 5">
    <name type="scientific">Eragrostis curvula</name>
    <name type="common">weeping love grass</name>
    <dbReference type="NCBI Taxonomy" id="38414"/>
    <lineage>
        <taxon>Eukaryota</taxon>
        <taxon>Viridiplantae</taxon>
        <taxon>Streptophyta</taxon>
        <taxon>Embryophyta</taxon>
        <taxon>Tracheophyta</taxon>
        <taxon>Spermatophyta</taxon>
        <taxon>Magnoliopsida</taxon>
        <taxon>Liliopsida</taxon>
        <taxon>Poales</taxon>
        <taxon>Poaceae</taxon>
        <taxon>PACMAD clade</taxon>
        <taxon>Chloridoideae</taxon>
        <taxon>Eragrostideae</taxon>
        <taxon>Eragrostidinae</taxon>
        <taxon>Eragrostis</taxon>
    </lineage>
</organism>
<dbReference type="AlphaFoldDB" id="A0A5J9V226"/>
<keyword evidence="1" id="KW-0324">Glycolysis</keyword>
<dbReference type="InterPro" id="IPR001312">
    <property type="entry name" value="Hexokinase"/>
</dbReference>
<comment type="similarity">
    <text evidence="1">Belongs to the hexokinase family.</text>
</comment>
<dbReference type="PANTHER" id="PTHR19443:SF22">
    <property type="entry name" value="HEXOKINASE-5"/>
    <property type="match status" value="1"/>
</dbReference>
<dbReference type="GO" id="GO:0008865">
    <property type="term" value="F:fructokinase activity"/>
    <property type="evidence" value="ECO:0007669"/>
    <property type="project" value="TreeGrafter"/>
</dbReference>
<dbReference type="EC" id="2.7.1.-" evidence="1"/>
<dbReference type="Proteomes" id="UP000324897">
    <property type="component" value="Chromosome 1"/>
</dbReference>
<dbReference type="GO" id="GO:0006006">
    <property type="term" value="P:glucose metabolic process"/>
    <property type="evidence" value="ECO:0007669"/>
    <property type="project" value="TreeGrafter"/>
</dbReference>
<evidence type="ECO:0000313" key="4">
    <source>
        <dbReference type="EMBL" id="TVU29976.1"/>
    </source>
</evidence>
<reference evidence="4 5" key="1">
    <citation type="journal article" date="2019" name="Sci. Rep.">
        <title>A high-quality genome of Eragrostis curvula grass provides insights into Poaceae evolution and supports new strategies to enhance forage quality.</title>
        <authorList>
            <person name="Carballo J."/>
            <person name="Santos B.A.C.M."/>
            <person name="Zappacosta D."/>
            <person name="Garbus I."/>
            <person name="Selva J.P."/>
            <person name="Gallo C.A."/>
            <person name="Diaz A."/>
            <person name="Albertini E."/>
            <person name="Caccamo M."/>
            <person name="Echenique V."/>
        </authorList>
    </citation>
    <scope>NUCLEOTIDE SEQUENCE [LARGE SCALE GENOMIC DNA]</scope>
    <source>
        <strain evidence="5">cv. Victoria</strain>
        <tissue evidence="4">Leaf</tissue>
    </source>
</reference>
<dbReference type="GO" id="GO:0005739">
    <property type="term" value="C:mitochondrion"/>
    <property type="evidence" value="ECO:0007669"/>
    <property type="project" value="TreeGrafter"/>
</dbReference>
<dbReference type="GO" id="GO:0006096">
    <property type="term" value="P:glycolytic process"/>
    <property type="evidence" value="ECO:0007669"/>
    <property type="project" value="UniProtKB-KW"/>
</dbReference>
<dbReference type="Pfam" id="PF00349">
    <property type="entry name" value="Hexokinase_1"/>
    <property type="match status" value="1"/>
</dbReference>
<comment type="caution">
    <text evidence="4">The sequence shown here is derived from an EMBL/GenBank/DDBJ whole genome shotgun (WGS) entry which is preliminary data.</text>
</comment>
<dbReference type="OrthoDB" id="419537at2759"/>
<keyword evidence="1" id="KW-0418">Kinase</keyword>
<protein>
    <recommendedName>
        <fullName evidence="1">Phosphotransferase</fullName>
        <ecNumber evidence="1">2.7.1.-</ecNumber>
    </recommendedName>
</protein>
<dbReference type="Gramene" id="TVU29976">
    <property type="protein sequence ID" value="TVU29976"/>
    <property type="gene ID" value="EJB05_21575"/>
</dbReference>
<dbReference type="GO" id="GO:0001678">
    <property type="term" value="P:intracellular glucose homeostasis"/>
    <property type="evidence" value="ECO:0007669"/>
    <property type="project" value="InterPro"/>
</dbReference>